<name>L2F8Y0_9GAMM</name>
<dbReference type="PATRIC" id="fig|1230338.3.peg.196"/>
<organism evidence="1 2">
    <name type="scientific">Moraxella macacae 0408225</name>
    <dbReference type="NCBI Taxonomy" id="1230338"/>
    <lineage>
        <taxon>Bacteria</taxon>
        <taxon>Pseudomonadati</taxon>
        <taxon>Pseudomonadota</taxon>
        <taxon>Gammaproteobacteria</taxon>
        <taxon>Moraxellales</taxon>
        <taxon>Moraxellaceae</taxon>
        <taxon>Moraxella</taxon>
    </lineage>
</organism>
<keyword evidence="2" id="KW-1185">Reference proteome</keyword>
<gene>
    <name evidence="1" type="ORF">MOMA_00915</name>
</gene>
<dbReference type="Proteomes" id="UP000023795">
    <property type="component" value="Unassembled WGS sequence"/>
</dbReference>
<comment type="caution">
    <text evidence="1">The sequence shown here is derived from an EMBL/GenBank/DDBJ whole genome shotgun (WGS) entry which is preliminary data.</text>
</comment>
<protein>
    <recommendedName>
        <fullName evidence="3">Lipoprotein</fullName>
    </recommendedName>
</protein>
<dbReference type="STRING" id="1230338.MOMA_00915"/>
<dbReference type="AlphaFoldDB" id="L2F8Y0"/>
<evidence type="ECO:0008006" key="3">
    <source>
        <dbReference type="Google" id="ProtNLM"/>
    </source>
</evidence>
<evidence type="ECO:0000313" key="1">
    <source>
        <dbReference type="EMBL" id="ELA08928.1"/>
    </source>
</evidence>
<accession>L2F8Y0</accession>
<proteinExistence type="predicted"/>
<dbReference type="PROSITE" id="PS51257">
    <property type="entry name" value="PROKAR_LIPOPROTEIN"/>
    <property type="match status" value="1"/>
</dbReference>
<dbReference type="EMBL" id="ANIN01000001">
    <property type="protein sequence ID" value="ELA08928.1"/>
    <property type="molecule type" value="Genomic_DNA"/>
</dbReference>
<evidence type="ECO:0000313" key="2">
    <source>
        <dbReference type="Proteomes" id="UP000023795"/>
    </source>
</evidence>
<reference evidence="1 2" key="1">
    <citation type="journal article" date="2013" name="Genome Announc.">
        <title>Genome Sequence of Moraxella macacae 0408225, a Novel Bacterial Species Isolated from a Cynomolgus Macaque with Epistaxis.</title>
        <authorList>
            <person name="Ladner J.T."/>
            <person name="Whitehouse C.A."/>
            <person name="Koroleva G.I."/>
            <person name="Palacios G.F."/>
        </authorList>
    </citation>
    <scope>NUCLEOTIDE SEQUENCE [LARGE SCALE GENOMIC DNA]</scope>
    <source>
        <strain evidence="1 2">0408225</strain>
    </source>
</reference>
<sequence length="155" mass="17635">MKKLPLILLINAIGILTACNQTHEKIHADDVLAGCYTVGYHEPAQIKINHQRSDNHDSYTMQMRIFNNPNQAWDTPTPLELLANDSPEIQQYFDIKSGESQYLEKVIARPDRIFVLGKITDGFANLNPQFDSSYLGFIYKGSNTIYKVACEKNKQ</sequence>
<dbReference type="RefSeq" id="WP_009501327.1">
    <property type="nucleotide sequence ID" value="NZ_ANIN01000001.1"/>
</dbReference>